<dbReference type="PANTHER" id="PTHR30441">
    <property type="entry name" value="DUF748 DOMAIN-CONTAINING PROTEIN"/>
    <property type="match status" value="1"/>
</dbReference>
<dbReference type="PANTHER" id="PTHR30441:SF4">
    <property type="entry name" value="PROTEIN ASMA"/>
    <property type="match status" value="1"/>
</dbReference>
<dbReference type="GO" id="GO:0005886">
    <property type="term" value="C:plasma membrane"/>
    <property type="evidence" value="ECO:0007669"/>
    <property type="project" value="TreeGrafter"/>
</dbReference>
<accession>A0A921E4I2</accession>
<organism evidence="2 3">
    <name type="scientific">Methylorubrum populi</name>
    <dbReference type="NCBI Taxonomy" id="223967"/>
    <lineage>
        <taxon>Bacteria</taxon>
        <taxon>Pseudomonadati</taxon>
        <taxon>Pseudomonadota</taxon>
        <taxon>Alphaproteobacteria</taxon>
        <taxon>Hyphomicrobiales</taxon>
        <taxon>Methylobacteriaceae</taxon>
        <taxon>Methylorubrum</taxon>
    </lineage>
</organism>
<feature type="region of interest" description="Disordered" evidence="1">
    <location>
        <begin position="1122"/>
        <end position="1174"/>
    </location>
</feature>
<dbReference type="InterPro" id="IPR052894">
    <property type="entry name" value="AsmA-related"/>
</dbReference>
<gene>
    <name evidence="2" type="ORF">K8W01_16885</name>
</gene>
<dbReference type="EMBL" id="DYYG01000049">
    <property type="protein sequence ID" value="HJE25334.1"/>
    <property type="molecule type" value="Genomic_DNA"/>
</dbReference>
<comment type="caution">
    <text evidence="2">The sequence shown here is derived from an EMBL/GenBank/DDBJ whole genome shotgun (WGS) entry which is preliminary data.</text>
</comment>
<dbReference type="AlphaFoldDB" id="A0A921E4I2"/>
<name>A0A921E4I2_9HYPH</name>
<sequence>MRDFLTALAGAVVLVLVAALAVPPFIDWSAHRALIDRTLTDSLGAMARSEGTVDLRLLPSPHLRLARLQLGTDDGPSLDGRAVEAEIALAPLLKGEVRFVQTSIEDASLTLPVTDEALLLPEGSQTFRRDIVIDELRIRRLSVATARRGEPPREQAKAENLRLRAPGLAGPWLVEGTAKGSPFHLATSAAGPDGGFSLKLTGGGDTVPRLEVDARLAFTPLEAVEGPVPRRGLVPEAEGSARLTVGPPVQPAGTSLPFTLAGKFTAHGPTVEARTVDLELNPGGKAARLSGSGRLDLREARLGLTLRTRRLDLDGLLLSSGGRALLDQGVASGALTPPLMLDLDLAAESVALGLDDWANVALRGTFDRTGGLVLRRFEGTAPGEARVAATGEAELSGAPRFSGHVEIAARNSEALGRYLGRIGAAESLAAILDGRAVDLGTDLSAAGTDVSLRNLRLALGDARLTGNARYARAEASGRGRLDAQIVASGIDIAELPPASQLMAGLNRLDLGLTLKARDVRYGPSGARSGNGTIAVSLQSDGASLVVDGLDIADLAGANAQLAGRIAPDGSGRIEGRVAAAKAAPLLALLERGFLPEARLVPASFRESGLALDLTLEREAGETDSLRASAKGRAGEGDVDLTLLTHVGRIDRLDATLTTQKTGRWFQRDDIAALRQPGRLHLTGRRPAAEAGTTPPFALAMEGNLAGLTLATPRPILLDSLDRAPMGGEIRIDTSDLAPFLTLAGAAEPVSGPFPAALSVTLSRREASLHADVAGKAAGTDVTAALDRGGDGALTGNVSLGRLSLPALAAATILPADFRGRFTPATVQPRAHLTLTIGQLDLGRGFIAEAAGLTLVREGESLILRDLSAGLSGGRIGGSVTLARSGGAASVSGEGTLDGADLTRLIGAGPITGRLSAALRFGANGASLAALADELSGSGEIRLTDLALPGVDASALDRALTKALAEDDPLREGRLQNLVAAELSAAPLRAKAPASAAFTLSGGTFRTAPLSLDLGPARWAGTFQVDGRNGTVEARGALTAATAPKGWSGALPSVQLGFAGPLTAPERRLDTAPLTTGLAALVLQRELEKIELFDADQSERQRRRARIEMDAARAAAEEAARQARIKAQQAAEEAARQARQREAEEAARRARIEAEPAPPRPETQPLDISPPTLRP</sequence>
<evidence type="ECO:0000313" key="3">
    <source>
        <dbReference type="Proteomes" id="UP000742631"/>
    </source>
</evidence>
<evidence type="ECO:0000313" key="2">
    <source>
        <dbReference type="EMBL" id="HJE25334.1"/>
    </source>
</evidence>
<protein>
    <submittedName>
        <fullName evidence="2">AsmA protein</fullName>
    </submittedName>
</protein>
<evidence type="ECO:0000256" key="1">
    <source>
        <dbReference type="SAM" id="MobiDB-lite"/>
    </source>
</evidence>
<reference evidence="2" key="1">
    <citation type="journal article" date="2021" name="PeerJ">
        <title>Extensive microbial diversity within the chicken gut microbiome revealed by metagenomics and culture.</title>
        <authorList>
            <person name="Gilroy R."/>
            <person name="Ravi A."/>
            <person name="Getino M."/>
            <person name="Pursley I."/>
            <person name="Horton D.L."/>
            <person name="Alikhan N.F."/>
            <person name="Baker D."/>
            <person name="Gharbi K."/>
            <person name="Hall N."/>
            <person name="Watson M."/>
            <person name="Adriaenssens E.M."/>
            <person name="Foster-Nyarko E."/>
            <person name="Jarju S."/>
            <person name="Secka A."/>
            <person name="Antonio M."/>
            <person name="Oren A."/>
            <person name="Chaudhuri R.R."/>
            <person name="La Ragione R."/>
            <person name="Hildebrand F."/>
            <person name="Pallen M.J."/>
        </authorList>
    </citation>
    <scope>NUCLEOTIDE SEQUENCE</scope>
    <source>
        <strain evidence="2">316</strain>
    </source>
</reference>
<proteinExistence type="predicted"/>
<dbReference type="Proteomes" id="UP000742631">
    <property type="component" value="Unassembled WGS sequence"/>
</dbReference>
<reference evidence="2" key="2">
    <citation type="submission" date="2021-09" db="EMBL/GenBank/DDBJ databases">
        <authorList>
            <person name="Gilroy R."/>
        </authorList>
    </citation>
    <scope>NUCLEOTIDE SEQUENCE</scope>
    <source>
        <strain evidence="2">316</strain>
    </source>
</reference>
<feature type="compositionally biased region" description="Basic and acidic residues" evidence="1">
    <location>
        <begin position="1132"/>
        <end position="1153"/>
    </location>
</feature>
<dbReference type="GO" id="GO:0090313">
    <property type="term" value="P:regulation of protein targeting to membrane"/>
    <property type="evidence" value="ECO:0007669"/>
    <property type="project" value="TreeGrafter"/>
</dbReference>